<accession>A0A015K5C2</accession>
<name>A0A015K5C2_RHIIW</name>
<comment type="caution">
    <text evidence="1">The sequence shown here is derived from an EMBL/GenBank/DDBJ whole genome shotgun (WGS) entry which is preliminary data.</text>
</comment>
<sequence length="276" mass="32625">MDSSQYLVNWALTWYTLMFQPKYDNFFTKENVFRHHTMKFQLFLEDLPTLESLKRTRPDLYVEILTCRSCENQLKDFMYLFMCKKCHSKLQQILTSYLNHLIQKLKEASDTANCNYSSQIDRITSLLCWTFSSSNWSSYSLVRGCLPTAFLESFENLGIPHLTAMNVVAAIHNNFVNKFCKRIWNSRLYNKGIWEHAINITSKLKQSSRPKGLSKSSYLPYSSLPPLTHVDSRDSRTNWLMNSMKYRLSWFNHMSGFMGRLMMLLNNSFCRMECQF</sequence>
<proteinExistence type="predicted"/>
<gene>
    <name evidence="1" type="ORF">RirG_233010</name>
</gene>
<dbReference type="AlphaFoldDB" id="A0A015K5C2"/>
<protein>
    <submittedName>
        <fullName evidence="1">Uncharacterized protein</fullName>
    </submittedName>
</protein>
<dbReference type="HOGENOM" id="CLU_002435_2_0_1"/>
<dbReference type="OrthoDB" id="10351095at2759"/>
<dbReference type="EMBL" id="JEMT01028454">
    <property type="protein sequence ID" value="EXX54611.1"/>
    <property type="molecule type" value="Genomic_DNA"/>
</dbReference>
<evidence type="ECO:0000313" key="2">
    <source>
        <dbReference type="Proteomes" id="UP000022910"/>
    </source>
</evidence>
<reference evidence="1 2" key="1">
    <citation type="submission" date="2014-02" db="EMBL/GenBank/DDBJ databases">
        <title>Single nucleus genome sequencing reveals high similarity among nuclei of an endomycorrhizal fungus.</title>
        <authorList>
            <person name="Lin K."/>
            <person name="Geurts R."/>
            <person name="Zhang Z."/>
            <person name="Limpens E."/>
            <person name="Saunders D.G."/>
            <person name="Mu D."/>
            <person name="Pang E."/>
            <person name="Cao H."/>
            <person name="Cha H."/>
            <person name="Lin T."/>
            <person name="Zhou Q."/>
            <person name="Shang Y."/>
            <person name="Li Y."/>
            <person name="Ivanov S."/>
            <person name="Sharma T."/>
            <person name="Velzen R.V."/>
            <person name="Ruijter N.D."/>
            <person name="Aanen D.K."/>
            <person name="Win J."/>
            <person name="Kamoun S."/>
            <person name="Bisseling T."/>
            <person name="Huang S."/>
        </authorList>
    </citation>
    <scope>NUCLEOTIDE SEQUENCE [LARGE SCALE GENOMIC DNA]</scope>
    <source>
        <strain evidence="2">DAOM197198w</strain>
    </source>
</reference>
<evidence type="ECO:0000313" key="1">
    <source>
        <dbReference type="EMBL" id="EXX54611.1"/>
    </source>
</evidence>
<keyword evidence="2" id="KW-1185">Reference proteome</keyword>
<organism evidence="1 2">
    <name type="scientific">Rhizophagus irregularis (strain DAOM 197198w)</name>
    <name type="common">Glomus intraradices</name>
    <dbReference type="NCBI Taxonomy" id="1432141"/>
    <lineage>
        <taxon>Eukaryota</taxon>
        <taxon>Fungi</taxon>
        <taxon>Fungi incertae sedis</taxon>
        <taxon>Mucoromycota</taxon>
        <taxon>Glomeromycotina</taxon>
        <taxon>Glomeromycetes</taxon>
        <taxon>Glomerales</taxon>
        <taxon>Glomeraceae</taxon>
        <taxon>Rhizophagus</taxon>
    </lineage>
</organism>
<dbReference type="Proteomes" id="UP000022910">
    <property type="component" value="Unassembled WGS sequence"/>
</dbReference>